<gene>
    <name evidence="1" type="ORF">KBB96_04825</name>
</gene>
<dbReference type="RefSeq" id="WP_211632931.1">
    <property type="nucleotide sequence ID" value="NZ_CP073100.1"/>
</dbReference>
<dbReference type="Proteomes" id="UP000676169">
    <property type="component" value="Chromosome"/>
</dbReference>
<dbReference type="KEGG" id="lamb:KBB96_04825"/>
<reference evidence="1" key="1">
    <citation type="submission" date="2021-04" db="EMBL/GenBank/DDBJ databases">
        <title>Luteolibacter sp. 32A isolated from the skin of an Anderson's salamander (Ambystoma andersonii).</title>
        <authorList>
            <person name="Spergser J."/>
            <person name="Busse H.-J."/>
        </authorList>
    </citation>
    <scope>NUCLEOTIDE SEQUENCE</scope>
    <source>
        <strain evidence="1">32A</strain>
    </source>
</reference>
<proteinExistence type="predicted"/>
<protein>
    <submittedName>
        <fullName evidence="1">DUF2934 domain-containing protein</fullName>
    </submittedName>
</protein>
<keyword evidence="2" id="KW-1185">Reference proteome</keyword>
<dbReference type="InterPro" id="IPR021327">
    <property type="entry name" value="DUF2934"/>
</dbReference>
<sequence length="330" mass="37748">MSRRIILDKSFLQAEARNCNRLRLLREAGYTFVVIDTLAYEFSTGRGAQEWGVAQRKLFEFSDHVEIWTHIGELLRKEVRMGVPTASPIDDDLTYRMRELWKNGNVAVASEGDPAIQRSRAEREVDSTDAMADECRNFSVSYPEYAREVKRRVGAGIDVGPLFVDLLHNEKLIQAFVRRDHGDPADREVYIVGAESGLNHEWLAYRLQRSHLAAKLLFMMKYEVGTRLGKEFINTKLDFDYIEALHFADAIATNETSGSLGLVCDWLYGPSKPRISTNFIDGVMPSEQSIRERAFFLWECSGRRAGDDLAHWLEAELLAKRLAWPQLLPM</sequence>
<accession>A0A975J1B8</accession>
<dbReference type="EMBL" id="CP073100">
    <property type="protein sequence ID" value="QUE52216.1"/>
    <property type="molecule type" value="Genomic_DNA"/>
</dbReference>
<name>A0A975J1B8_9BACT</name>
<dbReference type="Pfam" id="PF11154">
    <property type="entry name" value="DUF2934"/>
    <property type="match status" value="1"/>
</dbReference>
<evidence type="ECO:0000313" key="1">
    <source>
        <dbReference type="EMBL" id="QUE52216.1"/>
    </source>
</evidence>
<dbReference type="AlphaFoldDB" id="A0A975J1B8"/>
<organism evidence="1 2">
    <name type="scientific">Luteolibacter ambystomatis</name>
    <dbReference type="NCBI Taxonomy" id="2824561"/>
    <lineage>
        <taxon>Bacteria</taxon>
        <taxon>Pseudomonadati</taxon>
        <taxon>Verrucomicrobiota</taxon>
        <taxon>Verrucomicrobiia</taxon>
        <taxon>Verrucomicrobiales</taxon>
        <taxon>Verrucomicrobiaceae</taxon>
        <taxon>Luteolibacter</taxon>
    </lineage>
</organism>
<evidence type="ECO:0000313" key="2">
    <source>
        <dbReference type="Proteomes" id="UP000676169"/>
    </source>
</evidence>